<dbReference type="AlphaFoldDB" id="A0A1F8AZ43"/>
<evidence type="ECO:0000313" key="3">
    <source>
        <dbReference type="Proteomes" id="UP000178313"/>
    </source>
</evidence>
<reference evidence="2 3" key="1">
    <citation type="journal article" date="2016" name="Nat. Commun.">
        <title>Thousands of microbial genomes shed light on interconnected biogeochemical processes in an aquifer system.</title>
        <authorList>
            <person name="Anantharaman K."/>
            <person name="Brown C.T."/>
            <person name="Hug L.A."/>
            <person name="Sharon I."/>
            <person name="Castelle C.J."/>
            <person name="Probst A.J."/>
            <person name="Thomas B.C."/>
            <person name="Singh A."/>
            <person name="Wilkins M.J."/>
            <person name="Karaoz U."/>
            <person name="Brodie E.L."/>
            <person name="Williams K.H."/>
            <person name="Hubbard S.S."/>
            <person name="Banfield J.F."/>
        </authorList>
    </citation>
    <scope>NUCLEOTIDE SEQUENCE [LARGE SCALE GENOMIC DNA]</scope>
</reference>
<accession>A0A1F8AZ43</accession>
<dbReference type="Proteomes" id="UP000178313">
    <property type="component" value="Unassembled WGS sequence"/>
</dbReference>
<protein>
    <submittedName>
        <fullName evidence="2">Uncharacterized protein</fullName>
    </submittedName>
</protein>
<name>A0A1F8AZ43_9BACT</name>
<evidence type="ECO:0000313" key="2">
    <source>
        <dbReference type="EMBL" id="OGM56505.1"/>
    </source>
</evidence>
<feature type="region of interest" description="Disordered" evidence="1">
    <location>
        <begin position="1"/>
        <end position="31"/>
    </location>
</feature>
<proteinExistence type="predicted"/>
<comment type="caution">
    <text evidence="2">The sequence shown here is derived from an EMBL/GenBank/DDBJ whole genome shotgun (WGS) entry which is preliminary data.</text>
</comment>
<evidence type="ECO:0000256" key="1">
    <source>
        <dbReference type="SAM" id="MobiDB-lite"/>
    </source>
</evidence>
<gene>
    <name evidence="2" type="ORF">A3E46_03015</name>
</gene>
<sequence>MEGKDKENPYLSMDLTKSKFPMANSAPPSRGRPLFKLNNELNSFFDSNQINIEKNKVAIVKSR</sequence>
<organism evidence="2 3">
    <name type="scientific">Candidatus Woesebacteria bacterium RIFCSPHIGHO2_12_FULL_46_16</name>
    <dbReference type="NCBI Taxonomy" id="1802513"/>
    <lineage>
        <taxon>Bacteria</taxon>
        <taxon>Candidatus Woeseibacteriota</taxon>
    </lineage>
</organism>
<dbReference type="EMBL" id="MGGZ01000031">
    <property type="protein sequence ID" value="OGM56505.1"/>
    <property type="molecule type" value="Genomic_DNA"/>
</dbReference>
<dbReference type="STRING" id="1802513.A3E46_03015"/>